<dbReference type="SFLD" id="SFLDS00003">
    <property type="entry name" value="Haloacid_Dehalogenase"/>
    <property type="match status" value="1"/>
</dbReference>
<gene>
    <name evidence="1" type="ORF">CBF35_12220</name>
</gene>
<dbReference type="GeneID" id="98569106"/>
<dbReference type="InterPro" id="IPR023214">
    <property type="entry name" value="HAD_sf"/>
</dbReference>
<dbReference type="PANTHER" id="PTHR47478:SF1">
    <property type="entry name" value="PYRIMIDINE 5'-NUCLEOTIDASE YJJG"/>
    <property type="match status" value="1"/>
</dbReference>
<name>A0A429ZH46_9ENTE</name>
<dbReference type="EMBL" id="NGJU01000020">
    <property type="protein sequence ID" value="RST93038.1"/>
    <property type="molecule type" value="Genomic_DNA"/>
</dbReference>
<sequence length="226" mass="25633">MAYESILLDVDDTLLNFKAGQRQAVDKLFRDQGLELTPEMRNLYEAKNHQLWSDLEKGLVSREFVLAERFTYIFKEYGLVKDGAAMDQIFRKYLAAETIFMEGAKAAVKELAQSHDLYVVTNGVAVTQHSRLANAGLTHYFKGIYISEEVGYQKPNRQFFDYLFEHSPEIDPNKTLIVGDSLTADIQGGLNAGINTCWYNPEGLLNSTSVTPTFEINNLNQLKEFV</sequence>
<dbReference type="NCBIfam" id="TIGR02254">
    <property type="entry name" value="YjjG_YfnB"/>
    <property type="match status" value="1"/>
</dbReference>
<dbReference type="InterPro" id="IPR041492">
    <property type="entry name" value="HAD_2"/>
</dbReference>
<evidence type="ECO:0000313" key="1">
    <source>
        <dbReference type="EMBL" id="RST93038.1"/>
    </source>
</evidence>
<dbReference type="SFLD" id="SFLDG01129">
    <property type="entry name" value="C1.5:_HAD__Beta-PGM__Phosphata"/>
    <property type="match status" value="1"/>
</dbReference>
<keyword evidence="2" id="KW-1185">Reference proteome</keyword>
<dbReference type="AlphaFoldDB" id="A0A429ZH46"/>
<dbReference type="InterPro" id="IPR011951">
    <property type="entry name" value="HAD-SF_hydro_IA_YjjG/PynA"/>
</dbReference>
<comment type="caution">
    <text evidence="1">The sequence shown here is derived from an EMBL/GenBank/DDBJ whole genome shotgun (WGS) entry which is preliminary data.</text>
</comment>
<dbReference type="Pfam" id="PF13419">
    <property type="entry name" value="HAD_2"/>
    <property type="match status" value="1"/>
</dbReference>
<dbReference type="GO" id="GO:0008253">
    <property type="term" value="F:5'-nucleotidase activity"/>
    <property type="evidence" value="ECO:0007669"/>
    <property type="project" value="InterPro"/>
</dbReference>
<dbReference type="Gene3D" id="1.10.150.240">
    <property type="entry name" value="Putative phosphatase, domain 2"/>
    <property type="match status" value="1"/>
</dbReference>
<dbReference type="Gene3D" id="3.40.50.1000">
    <property type="entry name" value="HAD superfamily/HAD-like"/>
    <property type="match status" value="1"/>
</dbReference>
<dbReference type="PANTHER" id="PTHR47478">
    <property type="match status" value="1"/>
</dbReference>
<reference evidence="1 2" key="1">
    <citation type="submission" date="2017-05" db="EMBL/GenBank/DDBJ databases">
        <title>Vagococcus spp. assemblies.</title>
        <authorList>
            <person name="Gulvik C.A."/>
        </authorList>
    </citation>
    <scope>NUCLEOTIDE SEQUENCE [LARGE SCALE GENOMIC DNA]</scope>
    <source>
        <strain evidence="1 2">NCFB 2777</strain>
    </source>
</reference>
<dbReference type="CDD" id="cd04305">
    <property type="entry name" value="HAD_Neu5Ac-Pase_like"/>
    <property type="match status" value="1"/>
</dbReference>
<dbReference type="SUPFAM" id="SSF56784">
    <property type="entry name" value="HAD-like"/>
    <property type="match status" value="1"/>
</dbReference>
<protein>
    <submittedName>
        <fullName evidence="1">Noncanonical pyrimidine nucleotidase, YjjG family</fullName>
    </submittedName>
</protein>
<accession>A0A429ZH46</accession>
<dbReference type="InterPro" id="IPR052550">
    <property type="entry name" value="Pyrimidine_5'-ntase_YjjG"/>
</dbReference>
<dbReference type="NCBIfam" id="TIGR01549">
    <property type="entry name" value="HAD-SF-IA-v1"/>
    <property type="match status" value="1"/>
</dbReference>
<proteinExistence type="predicted"/>
<dbReference type="RefSeq" id="WP_126781512.1">
    <property type="nucleotide sequence ID" value="NZ_CAUQJP010000066.1"/>
</dbReference>
<dbReference type="Proteomes" id="UP000287239">
    <property type="component" value="Unassembled WGS sequence"/>
</dbReference>
<evidence type="ECO:0000313" key="2">
    <source>
        <dbReference type="Proteomes" id="UP000287239"/>
    </source>
</evidence>
<organism evidence="1 2">
    <name type="scientific">Vagococcus salmoninarum</name>
    <dbReference type="NCBI Taxonomy" id="2739"/>
    <lineage>
        <taxon>Bacteria</taxon>
        <taxon>Bacillati</taxon>
        <taxon>Bacillota</taxon>
        <taxon>Bacilli</taxon>
        <taxon>Lactobacillales</taxon>
        <taxon>Enterococcaceae</taxon>
        <taxon>Vagococcus</taxon>
    </lineage>
</organism>
<dbReference type="InterPro" id="IPR036412">
    <property type="entry name" value="HAD-like_sf"/>
</dbReference>
<dbReference type="InterPro" id="IPR006439">
    <property type="entry name" value="HAD-SF_hydro_IA"/>
</dbReference>
<dbReference type="OrthoDB" id="9802350at2"/>
<dbReference type="InterPro" id="IPR023198">
    <property type="entry name" value="PGP-like_dom2"/>
</dbReference>